<dbReference type="SUPFAM" id="SSF140500">
    <property type="entry name" value="BAS1536-like"/>
    <property type="match status" value="1"/>
</dbReference>
<dbReference type="EMBL" id="CP046956">
    <property type="protein sequence ID" value="QTM99578.1"/>
    <property type="molecule type" value="Genomic_DNA"/>
</dbReference>
<protein>
    <submittedName>
        <fullName evidence="1">Spo0E family sporulation regulatory protein-aspartic acid phosphatase</fullName>
    </submittedName>
</protein>
<keyword evidence="2" id="KW-1185">Reference proteome</keyword>
<dbReference type="InterPro" id="IPR037208">
    <property type="entry name" value="Spo0E-like_sf"/>
</dbReference>
<organism evidence="1 2">
    <name type="scientific">Sediminibacillus dalangtanensis</name>
    <dbReference type="NCBI Taxonomy" id="2729421"/>
    <lineage>
        <taxon>Bacteria</taxon>
        <taxon>Bacillati</taxon>
        <taxon>Bacillota</taxon>
        <taxon>Bacilli</taxon>
        <taxon>Bacillales</taxon>
        <taxon>Bacillaceae</taxon>
        <taxon>Sediminibacillus</taxon>
    </lineage>
</organism>
<accession>A0ABX7VSU5</accession>
<sequence length="54" mass="6646">MQIKELEKEIRFLQIRLYQVKDTDNYSNGAILQLNQKLDKIILYYQKIIRNMEK</sequence>
<dbReference type="Proteomes" id="UP000665043">
    <property type="component" value="Chromosome"/>
</dbReference>
<name>A0ABX7VSU5_9BACI</name>
<evidence type="ECO:0000313" key="2">
    <source>
        <dbReference type="Proteomes" id="UP000665043"/>
    </source>
</evidence>
<proteinExistence type="predicted"/>
<dbReference type="RefSeq" id="WP_209368959.1">
    <property type="nucleotide sequence ID" value="NZ_CP046956.1"/>
</dbReference>
<evidence type="ECO:0000313" key="1">
    <source>
        <dbReference type="EMBL" id="QTM99578.1"/>
    </source>
</evidence>
<gene>
    <name evidence="1" type="ORF">ERJ70_09860</name>
</gene>
<reference evidence="1 2" key="1">
    <citation type="submission" date="2019-12" db="EMBL/GenBank/DDBJ databases">
        <title>The whole genome sequencing of a strain isolated from a Mars analog, Dalangtan Playa.</title>
        <authorList>
            <person name="Huang T."/>
        </authorList>
    </citation>
    <scope>NUCLEOTIDE SEQUENCE [LARGE SCALE GENOMIC DNA]</scope>
    <source>
        <strain evidence="1 2">DP4-553-S</strain>
    </source>
</reference>